<dbReference type="GO" id="GO:0004639">
    <property type="term" value="F:phosphoribosylaminoimidazolesuccinocarboxamide synthase activity"/>
    <property type="evidence" value="ECO:0007669"/>
    <property type="project" value="UniProtKB-EC"/>
</dbReference>
<dbReference type="GO" id="GO:0005524">
    <property type="term" value="F:ATP binding"/>
    <property type="evidence" value="ECO:0007669"/>
    <property type="project" value="UniProtKB-KW"/>
</dbReference>
<evidence type="ECO:0000256" key="4">
    <source>
        <dbReference type="ARBA" id="ARBA00022741"/>
    </source>
</evidence>
<evidence type="ECO:0000313" key="10">
    <source>
        <dbReference type="Proteomes" id="UP000701853"/>
    </source>
</evidence>
<organism evidence="9 10">
    <name type="scientific">Gossypium anomalum</name>
    <dbReference type="NCBI Taxonomy" id="47600"/>
    <lineage>
        <taxon>Eukaryota</taxon>
        <taxon>Viridiplantae</taxon>
        <taxon>Streptophyta</taxon>
        <taxon>Embryophyta</taxon>
        <taxon>Tracheophyta</taxon>
        <taxon>Spermatophyta</taxon>
        <taxon>Magnoliopsida</taxon>
        <taxon>eudicotyledons</taxon>
        <taxon>Gunneridae</taxon>
        <taxon>Pentapetalae</taxon>
        <taxon>rosids</taxon>
        <taxon>malvids</taxon>
        <taxon>Malvales</taxon>
        <taxon>Malvaceae</taxon>
        <taxon>Malvoideae</taxon>
        <taxon>Gossypium</taxon>
    </lineage>
</organism>
<reference evidence="9 10" key="1">
    <citation type="journal article" date="2021" name="bioRxiv">
        <title>The Gossypium anomalum genome as a resource for cotton improvement and evolutionary analysis of hybrid incompatibility.</title>
        <authorList>
            <person name="Grover C.E."/>
            <person name="Yuan D."/>
            <person name="Arick M.A."/>
            <person name="Miller E.R."/>
            <person name="Hu G."/>
            <person name="Peterson D.G."/>
            <person name="Wendel J.F."/>
            <person name="Udall J.A."/>
        </authorList>
    </citation>
    <scope>NUCLEOTIDE SEQUENCE [LARGE SCALE GENOMIC DNA]</scope>
    <source>
        <strain evidence="9">JFW-Udall</strain>
        <tissue evidence="9">Leaf</tissue>
    </source>
</reference>
<keyword evidence="3" id="KW-0436">Ligase</keyword>
<dbReference type="PANTHER" id="PTHR43700:SF1">
    <property type="entry name" value="PHOSPHORIBOSYLAMINOIMIDAZOLE-SUCCINOCARBOXAMIDE SYNTHASE"/>
    <property type="match status" value="1"/>
</dbReference>
<keyword evidence="10" id="KW-1185">Reference proteome</keyword>
<dbReference type="GO" id="GO:0006189">
    <property type="term" value="P:'de novo' IMP biosynthetic process"/>
    <property type="evidence" value="ECO:0007669"/>
    <property type="project" value="UniProtKB-UniPathway"/>
</dbReference>
<evidence type="ECO:0000256" key="2">
    <source>
        <dbReference type="ARBA" id="ARBA00012217"/>
    </source>
</evidence>
<sequence length="158" mass="17582">MLILTPVNSSKNLAQTLLFPSIYSFAAKPKSINYPKISFSVICSQSQQKYPPFDSLLNSYSKEVRVTIKDKTQFTVTNLHLTASGLKSKTRGKVRDIYDGGGYLVLVTTDRQSAFDRILASIPFKGQNTTYNSRCCFVSTSKNVATAKKCSVFPIEFL</sequence>
<accession>A0A8J6CY80</accession>
<evidence type="ECO:0000256" key="1">
    <source>
        <dbReference type="ARBA" id="ARBA00004672"/>
    </source>
</evidence>
<dbReference type="UniPathway" id="UPA00074">
    <property type="reaction ID" value="UER00131"/>
</dbReference>
<dbReference type="AlphaFoldDB" id="A0A8J6CY80"/>
<comment type="caution">
    <text evidence="9">The sequence shown here is derived from an EMBL/GenBank/DDBJ whole genome shotgun (WGS) entry which is preliminary data.</text>
</comment>
<evidence type="ECO:0000313" key="9">
    <source>
        <dbReference type="EMBL" id="KAG8491872.1"/>
    </source>
</evidence>
<dbReference type="Proteomes" id="UP000701853">
    <property type="component" value="Chromosome 6"/>
</dbReference>
<dbReference type="EC" id="6.3.2.6" evidence="2"/>
<evidence type="ECO:0000256" key="6">
    <source>
        <dbReference type="ARBA" id="ARBA00022840"/>
    </source>
</evidence>
<dbReference type="GO" id="GO:0009570">
    <property type="term" value="C:chloroplast stroma"/>
    <property type="evidence" value="ECO:0007669"/>
    <property type="project" value="TreeGrafter"/>
</dbReference>
<keyword evidence="4" id="KW-0547">Nucleotide-binding</keyword>
<dbReference type="Gene3D" id="3.30.200.20">
    <property type="entry name" value="Phosphorylase Kinase, domain 1"/>
    <property type="match status" value="1"/>
</dbReference>
<evidence type="ECO:0000256" key="5">
    <source>
        <dbReference type="ARBA" id="ARBA00022755"/>
    </source>
</evidence>
<name>A0A8J6CY80_9ROSI</name>
<keyword evidence="6" id="KW-0067">ATP-binding</keyword>
<evidence type="ECO:0000259" key="8">
    <source>
        <dbReference type="Pfam" id="PF01259"/>
    </source>
</evidence>
<evidence type="ECO:0000256" key="7">
    <source>
        <dbReference type="ARBA" id="ARBA00030409"/>
    </source>
</evidence>
<dbReference type="PANTHER" id="PTHR43700">
    <property type="entry name" value="PHOSPHORIBOSYLAMINOIMIDAZOLE-SUCCINOCARBOXAMIDE SYNTHASE"/>
    <property type="match status" value="1"/>
</dbReference>
<protein>
    <recommendedName>
        <fullName evidence="2">phosphoribosylaminoimidazolesuccinocarboxamide synthase</fullName>
        <ecNumber evidence="2">6.3.2.6</ecNumber>
    </recommendedName>
    <alternativeName>
        <fullName evidence="7">SAICAR synthetase</fullName>
    </alternativeName>
</protein>
<comment type="pathway">
    <text evidence="1">Purine metabolism; IMP biosynthesis via de novo pathway; 5-amino-1-(5-phospho-D-ribosyl)imidazole-4-carboxamide from 5-amino-1-(5-phospho-D-ribosyl)imidazole-4-carboxylate: step 1/2.</text>
</comment>
<dbReference type="OrthoDB" id="970921at2759"/>
<dbReference type="EMBL" id="JAHUZN010000006">
    <property type="protein sequence ID" value="KAG8491872.1"/>
    <property type="molecule type" value="Genomic_DNA"/>
</dbReference>
<feature type="domain" description="SAICAR synthetase/ADE2 N-terminal" evidence="8">
    <location>
        <begin position="90"/>
        <end position="146"/>
    </location>
</feature>
<evidence type="ECO:0000256" key="3">
    <source>
        <dbReference type="ARBA" id="ARBA00022598"/>
    </source>
</evidence>
<dbReference type="Pfam" id="PF01259">
    <property type="entry name" value="SAICAR_synt"/>
    <property type="match status" value="1"/>
</dbReference>
<dbReference type="SUPFAM" id="SSF56104">
    <property type="entry name" value="SAICAR synthase-like"/>
    <property type="match status" value="1"/>
</dbReference>
<dbReference type="InterPro" id="IPR028923">
    <property type="entry name" value="SAICAR_synt/ADE2_N"/>
</dbReference>
<gene>
    <name evidence="9" type="ORF">CXB51_015216</name>
</gene>
<proteinExistence type="predicted"/>
<keyword evidence="5" id="KW-0658">Purine biosynthesis</keyword>